<dbReference type="RefSeq" id="WP_377294504.1">
    <property type="nucleotide sequence ID" value="NZ_JBHSBM010000075.1"/>
</dbReference>
<keyword evidence="2" id="KW-1185">Reference proteome</keyword>
<protein>
    <submittedName>
        <fullName evidence="1">RNA-binding protein</fullName>
    </submittedName>
</protein>
<comment type="caution">
    <text evidence="1">The sequence shown here is derived from an EMBL/GenBank/DDBJ whole genome shotgun (WGS) entry which is preliminary data.</text>
</comment>
<evidence type="ECO:0000313" key="2">
    <source>
        <dbReference type="Proteomes" id="UP001595850"/>
    </source>
</evidence>
<reference evidence="2" key="1">
    <citation type="journal article" date="2019" name="Int. J. Syst. Evol. Microbiol.">
        <title>The Global Catalogue of Microorganisms (GCM) 10K type strain sequencing project: providing services to taxonomists for standard genome sequencing and annotation.</title>
        <authorList>
            <consortium name="The Broad Institute Genomics Platform"/>
            <consortium name="The Broad Institute Genome Sequencing Center for Infectious Disease"/>
            <person name="Wu L."/>
            <person name="Ma J."/>
        </authorList>
    </citation>
    <scope>NUCLEOTIDE SEQUENCE [LARGE SCALE GENOMIC DNA]</scope>
    <source>
        <strain evidence="2">TBRC 4489</strain>
    </source>
</reference>
<sequence>MLDHRFRVTKYDPRLRDARGVFTGDDWTSISDVGGVFDGRRLTWERYEQVEAAHVRAVQLFAQESGVTELTVRTPSLHGLGSGSPLPDHVSAVSGGLSPEDFHDGLTVSLTTGLELVRAMLREDGLWCLLEAEDRFRVAVGWDYYLYIGSHRPCSQVVDRVRELGLFVDEGFISPYDPDLGDPMAFRPADEEFWTEVESLAARAGGELPLLEMWAGNAWRWHLVTPGEGIARVRSALRPRAVVTVFTDAPVAADGDGMTEIEERIRRLLHEGSPVVGVMCLIEDRETGKLHHAYLLDEDELPAWLETARSARRCGVYPVETDDRPEVLTAVLPDEDGTVRARWS</sequence>
<accession>A0ABV8IFC5</accession>
<dbReference type="Proteomes" id="UP001595850">
    <property type="component" value="Unassembled WGS sequence"/>
</dbReference>
<proteinExistence type="predicted"/>
<gene>
    <name evidence="1" type="ORF">ACFOWE_32055</name>
</gene>
<name>A0ABV8IFC5_9ACTN</name>
<evidence type="ECO:0000313" key="1">
    <source>
        <dbReference type="EMBL" id="MFC4062939.1"/>
    </source>
</evidence>
<organism evidence="1 2">
    <name type="scientific">Planomonospora corallina</name>
    <dbReference type="NCBI Taxonomy" id="1806052"/>
    <lineage>
        <taxon>Bacteria</taxon>
        <taxon>Bacillati</taxon>
        <taxon>Actinomycetota</taxon>
        <taxon>Actinomycetes</taxon>
        <taxon>Streptosporangiales</taxon>
        <taxon>Streptosporangiaceae</taxon>
        <taxon>Planomonospora</taxon>
    </lineage>
</organism>
<dbReference type="EMBL" id="JBHSBM010000075">
    <property type="protein sequence ID" value="MFC4062939.1"/>
    <property type="molecule type" value="Genomic_DNA"/>
</dbReference>